<evidence type="ECO:0000256" key="1">
    <source>
        <dbReference type="SAM" id="Phobius"/>
    </source>
</evidence>
<keyword evidence="1" id="KW-0812">Transmembrane</keyword>
<sequence>MAPDVKISYPVPGQKILNAPKLRRAALRAFMFAGALCVMINLCTGGRAWSLIVLASLRLAWKGIFEKVPVEDGLAARATRLLFGVCLLLLTTELVCGGRYTVIVVPILLGCAAATWALDLWIRQGTPPRMRRELERRLHR</sequence>
<reference evidence="2" key="2">
    <citation type="journal article" date="2021" name="PeerJ">
        <title>Extensive microbial diversity within the chicken gut microbiome revealed by metagenomics and culture.</title>
        <authorList>
            <person name="Gilroy R."/>
            <person name="Ravi A."/>
            <person name="Getino M."/>
            <person name="Pursley I."/>
            <person name="Horton D.L."/>
            <person name="Alikhan N.F."/>
            <person name="Baker D."/>
            <person name="Gharbi K."/>
            <person name="Hall N."/>
            <person name="Watson M."/>
            <person name="Adriaenssens E.M."/>
            <person name="Foster-Nyarko E."/>
            <person name="Jarju S."/>
            <person name="Secka A."/>
            <person name="Antonio M."/>
            <person name="Oren A."/>
            <person name="Chaudhuri R.R."/>
            <person name="La Ragione R."/>
            <person name="Hildebrand F."/>
            <person name="Pallen M.J."/>
        </authorList>
    </citation>
    <scope>NUCLEOTIDE SEQUENCE</scope>
    <source>
        <strain evidence="2">ChiHecec3B27-6122</strain>
    </source>
</reference>
<comment type="caution">
    <text evidence="2">The sequence shown here is derived from an EMBL/GenBank/DDBJ whole genome shotgun (WGS) entry which is preliminary data.</text>
</comment>
<feature type="transmembrane region" description="Helical" evidence="1">
    <location>
        <begin position="25"/>
        <end position="42"/>
    </location>
</feature>
<evidence type="ECO:0000313" key="3">
    <source>
        <dbReference type="Proteomes" id="UP000886876"/>
    </source>
</evidence>
<feature type="transmembrane region" description="Helical" evidence="1">
    <location>
        <begin position="101"/>
        <end position="122"/>
    </location>
</feature>
<keyword evidence="1" id="KW-1133">Transmembrane helix</keyword>
<protein>
    <submittedName>
        <fullName evidence="2">Uncharacterized protein</fullName>
    </submittedName>
</protein>
<organism evidence="2 3">
    <name type="scientific">Candidatus Scatomorpha pullistercoris</name>
    <dbReference type="NCBI Taxonomy" id="2840929"/>
    <lineage>
        <taxon>Bacteria</taxon>
        <taxon>Bacillati</taxon>
        <taxon>Bacillota</taxon>
        <taxon>Clostridia</taxon>
        <taxon>Eubacteriales</taxon>
        <taxon>Candidatus Scatomorpha</taxon>
    </lineage>
</organism>
<dbReference type="AlphaFoldDB" id="A0A9D1G4J5"/>
<reference evidence="2" key="1">
    <citation type="submission" date="2020-10" db="EMBL/GenBank/DDBJ databases">
        <authorList>
            <person name="Gilroy R."/>
        </authorList>
    </citation>
    <scope>NUCLEOTIDE SEQUENCE</scope>
    <source>
        <strain evidence="2">ChiHecec3B27-6122</strain>
    </source>
</reference>
<accession>A0A9D1G4J5</accession>
<proteinExistence type="predicted"/>
<name>A0A9D1G4J5_9FIRM</name>
<gene>
    <name evidence="2" type="ORF">IAD42_03335</name>
</gene>
<dbReference type="Proteomes" id="UP000886876">
    <property type="component" value="Unassembled WGS sequence"/>
</dbReference>
<evidence type="ECO:0000313" key="2">
    <source>
        <dbReference type="EMBL" id="HIS96991.1"/>
    </source>
</evidence>
<keyword evidence="1" id="KW-0472">Membrane</keyword>
<dbReference type="EMBL" id="DVJS01000076">
    <property type="protein sequence ID" value="HIS96991.1"/>
    <property type="molecule type" value="Genomic_DNA"/>
</dbReference>